<organism evidence="2 3">
    <name type="scientific">Rhizobium lentis</name>
    <dbReference type="NCBI Taxonomy" id="1138194"/>
    <lineage>
        <taxon>Bacteria</taxon>
        <taxon>Pseudomonadati</taxon>
        <taxon>Pseudomonadota</taxon>
        <taxon>Alphaproteobacteria</taxon>
        <taxon>Hyphomicrobiales</taxon>
        <taxon>Rhizobiaceae</taxon>
        <taxon>Rhizobium/Agrobacterium group</taxon>
        <taxon>Rhizobium</taxon>
    </lineage>
</organism>
<feature type="domain" description="Xylose isomerase-like TIM barrel" evidence="1">
    <location>
        <begin position="56"/>
        <end position="238"/>
    </location>
</feature>
<accession>A0A7W8XEK0</accession>
<keyword evidence="2" id="KW-0413">Isomerase</keyword>
<dbReference type="InterPro" id="IPR036237">
    <property type="entry name" value="Xyl_isomerase-like_sf"/>
</dbReference>
<dbReference type="InterPro" id="IPR013022">
    <property type="entry name" value="Xyl_isomerase-like_TIM-brl"/>
</dbReference>
<gene>
    <name evidence="2" type="ORF">GGI59_002458</name>
</gene>
<dbReference type="AlphaFoldDB" id="A0A7W8XEK0"/>
<keyword evidence="3" id="KW-1185">Reference proteome</keyword>
<dbReference type="EMBL" id="JACHBC010000004">
    <property type="protein sequence ID" value="MBB5560796.1"/>
    <property type="molecule type" value="Genomic_DNA"/>
</dbReference>
<dbReference type="Pfam" id="PF01261">
    <property type="entry name" value="AP_endonuc_2"/>
    <property type="match status" value="1"/>
</dbReference>
<evidence type="ECO:0000259" key="1">
    <source>
        <dbReference type="Pfam" id="PF01261"/>
    </source>
</evidence>
<protein>
    <submittedName>
        <fullName evidence="2">Sugar phosphate isomerase/epimerase</fullName>
    </submittedName>
</protein>
<reference evidence="2 3" key="1">
    <citation type="submission" date="2020-08" db="EMBL/GenBank/DDBJ databases">
        <title>Genomic Encyclopedia of Type Strains, Phase IV (KMG-V): Genome sequencing to study the core and pangenomes of soil and plant-associated prokaryotes.</title>
        <authorList>
            <person name="Whitman W."/>
        </authorList>
    </citation>
    <scope>NUCLEOTIDE SEQUENCE [LARGE SCALE GENOMIC DNA]</scope>
    <source>
        <strain evidence="2 3">SEMIA 4034</strain>
    </source>
</reference>
<dbReference type="Proteomes" id="UP000528824">
    <property type="component" value="Unassembled WGS sequence"/>
</dbReference>
<dbReference type="PANTHER" id="PTHR12110">
    <property type="entry name" value="HYDROXYPYRUVATE ISOMERASE"/>
    <property type="match status" value="1"/>
</dbReference>
<dbReference type="InterPro" id="IPR050312">
    <property type="entry name" value="IolE/XylAMocC-like"/>
</dbReference>
<proteinExistence type="predicted"/>
<dbReference type="Gene3D" id="3.20.20.150">
    <property type="entry name" value="Divalent-metal-dependent TIM barrel enzymes"/>
    <property type="match status" value="1"/>
</dbReference>
<evidence type="ECO:0000313" key="3">
    <source>
        <dbReference type="Proteomes" id="UP000528824"/>
    </source>
</evidence>
<sequence>MMAASRPKSALPIGVAHFSSIMLPPAEFAKIAGRAGFSRIGLRLHPAFPGAPYYELPVGGAAAGELKAVLAGEEVEVFDIEFFVLDPSFDASSVEATLAAAANIGARRLSVCGDDPDHARLLSNFSAICVLAGQYGLAVDIENMGWRVVKAFEDSIELVTRAGMENAGVLVDGVHFFRNGAALANLRANLDKVKHVQLCDIAGPAPTKPEEMIAEARSGRLPPGEGELPLSDLVAVVGTAASISVEVPLVGSMAPEAHLKHLFNCAERMVRPDR</sequence>
<name>A0A7W8XEK0_9HYPH</name>
<dbReference type="PANTHER" id="PTHR12110:SF48">
    <property type="entry name" value="BLL3656 PROTEIN"/>
    <property type="match status" value="1"/>
</dbReference>
<comment type="caution">
    <text evidence="2">The sequence shown here is derived from an EMBL/GenBank/DDBJ whole genome shotgun (WGS) entry which is preliminary data.</text>
</comment>
<evidence type="ECO:0000313" key="2">
    <source>
        <dbReference type="EMBL" id="MBB5560796.1"/>
    </source>
</evidence>
<dbReference type="SUPFAM" id="SSF51658">
    <property type="entry name" value="Xylose isomerase-like"/>
    <property type="match status" value="1"/>
</dbReference>
<dbReference type="GO" id="GO:0016853">
    <property type="term" value="F:isomerase activity"/>
    <property type="evidence" value="ECO:0007669"/>
    <property type="project" value="UniProtKB-KW"/>
</dbReference>